<proteinExistence type="predicted"/>
<name>A0A1F6FS19_9BACT</name>
<dbReference type="CDD" id="cd02440">
    <property type="entry name" value="AdoMet_MTases"/>
    <property type="match status" value="1"/>
</dbReference>
<dbReference type="InterPro" id="IPR002052">
    <property type="entry name" value="DNA_methylase_N6_adenine_CS"/>
</dbReference>
<dbReference type="PROSITE" id="PS00092">
    <property type="entry name" value="N6_MTASE"/>
    <property type="match status" value="1"/>
</dbReference>
<dbReference type="AlphaFoldDB" id="A0A1F6FS19"/>
<dbReference type="Proteomes" id="UP000179230">
    <property type="component" value="Unassembled WGS sequence"/>
</dbReference>
<protein>
    <recommendedName>
        <fullName evidence="1">Methyltransferase small domain-containing protein</fullName>
    </recommendedName>
</protein>
<dbReference type="Gene3D" id="3.40.50.150">
    <property type="entry name" value="Vaccinia Virus protein VP39"/>
    <property type="match status" value="1"/>
</dbReference>
<dbReference type="GO" id="GO:0032259">
    <property type="term" value="P:methylation"/>
    <property type="evidence" value="ECO:0007669"/>
    <property type="project" value="InterPro"/>
</dbReference>
<accession>A0A1F6FS19</accession>
<reference evidence="2 3" key="1">
    <citation type="journal article" date="2016" name="Nat. Commun.">
        <title>Thousands of microbial genomes shed light on interconnected biogeochemical processes in an aquifer system.</title>
        <authorList>
            <person name="Anantharaman K."/>
            <person name="Brown C.T."/>
            <person name="Hug L.A."/>
            <person name="Sharon I."/>
            <person name="Castelle C.J."/>
            <person name="Probst A.J."/>
            <person name="Thomas B.C."/>
            <person name="Singh A."/>
            <person name="Wilkins M.J."/>
            <person name="Karaoz U."/>
            <person name="Brodie E.L."/>
            <person name="Williams K.H."/>
            <person name="Hubbard S.S."/>
            <person name="Banfield J.F."/>
        </authorList>
    </citation>
    <scope>NUCLEOTIDE SEQUENCE [LARGE SCALE GENOMIC DNA]</scope>
</reference>
<dbReference type="SUPFAM" id="SSF53335">
    <property type="entry name" value="S-adenosyl-L-methionine-dependent methyltransferases"/>
    <property type="match status" value="1"/>
</dbReference>
<dbReference type="InterPro" id="IPR050320">
    <property type="entry name" value="N5-glutamine_MTase"/>
</dbReference>
<dbReference type="PANTHER" id="PTHR18895">
    <property type="entry name" value="HEMK METHYLTRANSFERASE"/>
    <property type="match status" value="1"/>
</dbReference>
<evidence type="ECO:0000259" key="1">
    <source>
        <dbReference type="Pfam" id="PF05175"/>
    </source>
</evidence>
<dbReference type="GO" id="GO:0008170">
    <property type="term" value="F:N-methyltransferase activity"/>
    <property type="evidence" value="ECO:0007669"/>
    <property type="project" value="UniProtKB-ARBA"/>
</dbReference>
<dbReference type="InterPro" id="IPR007848">
    <property type="entry name" value="Small_mtfrase_dom"/>
</dbReference>
<sequence>MTHEEKWLLKEKYQGVESNLSAAQAEAFHVDCARLESGEPLSYVIGYVPFLDCKIYLNSHPLIPRSETEFWVEKAISEIKLYVIASGARQSTINNANVGVGVDCLPAQACFVPRNDYEKNEHNLRGETPKIQTYQDRAYVKVLDLCAGSGAIGAAVAKAVPETEVTFAEIDPALLPTIEKNFFTNIAINRDIGEACYKILQSDLFENISEKFDFILTNPPYIDANANTVEDSVTKNEPHLALFGGEAGMEIIERIITEAPKHLTTTGQLWLEHEPEQIEAITALAKQNGLTITTHHDQYKIPRFSVLAMAQ</sequence>
<dbReference type="Pfam" id="PF05175">
    <property type="entry name" value="MTS"/>
    <property type="match status" value="1"/>
</dbReference>
<evidence type="ECO:0000313" key="3">
    <source>
        <dbReference type="Proteomes" id="UP000179230"/>
    </source>
</evidence>
<dbReference type="EMBL" id="MFMT01000016">
    <property type="protein sequence ID" value="OGG88662.1"/>
    <property type="molecule type" value="Genomic_DNA"/>
</dbReference>
<dbReference type="PANTHER" id="PTHR18895:SF74">
    <property type="entry name" value="MTRF1L RELEASE FACTOR GLUTAMINE METHYLTRANSFERASE"/>
    <property type="match status" value="1"/>
</dbReference>
<organism evidence="2 3">
    <name type="scientific">Candidatus Kaiserbacteria bacterium RIFOXYD1_FULL_42_15</name>
    <dbReference type="NCBI Taxonomy" id="1798532"/>
    <lineage>
        <taxon>Bacteria</taxon>
        <taxon>Candidatus Kaiseribacteriota</taxon>
    </lineage>
</organism>
<dbReference type="GO" id="GO:0008757">
    <property type="term" value="F:S-adenosylmethionine-dependent methyltransferase activity"/>
    <property type="evidence" value="ECO:0007669"/>
    <property type="project" value="UniProtKB-ARBA"/>
</dbReference>
<dbReference type="GO" id="GO:0003676">
    <property type="term" value="F:nucleic acid binding"/>
    <property type="evidence" value="ECO:0007669"/>
    <property type="project" value="InterPro"/>
</dbReference>
<gene>
    <name evidence="2" type="ORF">A2592_02160</name>
</gene>
<evidence type="ECO:0000313" key="2">
    <source>
        <dbReference type="EMBL" id="OGG88662.1"/>
    </source>
</evidence>
<comment type="caution">
    <text evidence="2">The sequence shown here is derived from an EMBL/GenBank/DDBJ whole genome shotgun (WGS) entry which is preliminary data.</text>
</comment>
<feature type="domain" description="Methyltransferase small" evidence="1">
    <location>
        <begin position="135"/>
        <end position="230"/>
    </location>
</feature>
<dbReference type="InterPro" id="IPR029063">
    <property type="entry name" value="SAM-dependent_MTases_sf"/>
</dbReference>